<evidence type="ECO:0000313" key="1">
    <source>
        <dbReference type="EMBL" id="EHK40090.1"/>
    </source>
</evidence>
<keyword evidence="2" id="KW-1185">Reference proteome</keyword>
<proteinExistence type="predicted"/>
<dbReference type="AlphaFoldDB" id="G9PAQ8"/>
<name>G9PAQ8_HYPAI</name>
<dbReference type="HOGENOM" id="CLU_1975770_0_0_1"/>
<reference evidence="1 2" key="1">
    <citation type="journal article" date="2011" name="Genome Biol.">
        <title>Comparative genome sequence analysis underscores mycoparasitism as the ancestral life style of Trichoderma.</title>
        <authorList>
            <person name="Kubicek C.P."/>
            <person name="Herrera-Estrella A."/>
            <person name="Seidl-Seiboth V."/>
            <person name="Martinez D.A."/>
            <person name="Druzhinina I.S."/>
            <person name="Thon M."/>
            <person name="Zeilinger S."/>
            <person name="Casas-Flores S."/>
            <person name="Horwitz B.A."/>
            <person name="Mukherjee P.K."/>
            <person name="Mukherjee M."/>
            <person name="Kredics L."/>
            <person name="Alcaraz L.D."/>
            <person name="Aerts A."/>
            <person name="Antal Z."/>
            <person name="Atanasova L."/>
            <person name="Cervantes-Badillo M.G."/>
            <person name="Challacombe J."/>
            <person name="Chertkov O."/>
            <person name="McCluskey K."/>
            <person name="Coulpier F."/>
            <person name="Deshpande N."/>
            <person name="von Doehren H."/>
            <person name="Ebbole D.J."/>
            <person name="Esquivel-Naranjo E.U."/>
            <person name="Fekete E."/>
            <person name="Flipphi M."/>
            <person name="Glaser F."/>
            <person name="Gomez-Rodriguez E.Y."/>
            <person name="Gruber S."/>
            <person name="Han C."/>
            <person name="Henrissat B."/>
            <person name="Hermosa R."/>
            <person name="Hernandez-Onate M."/>
            <person name="Karaffa L."/>
            <person name="Kosti I."/>
            <person name="Le Crom S."/>
            <person name="Lindquist E."/>
            <person name="Lucas S."/>
            <person name="Luebeck M."/>
            <person name="Luebeck P.S."/>
            <person name="Margeot A."/>
            <person name="Metz B."/>
            <person name="Misra M."/>
            <person name="Nevalainen H."/>
            <person name="Omann M."/>
            <person name="Packer N."/>
            <person name="Perrone G."/>
            <person name="Uresti-Rivera E.E."/>
            <person name="Salamov A."/>
            <person name="Schmoll M."/>
            <person name="Seiboth B."/>
            <person name="Shapiro H."/>
            <person name="Sukno S."/>
            <person name="Tamayo-Ramos J.A."/>
            <person name="Tisch D."/>
            <person name="Wiest A."/>
            <person name="Wilkinson H.H."/>
            <person name="Zhang M."/>
            <person name="Coutinho P.M."/>
            <person name="Kenerley C.M."/>
            <person name="Monte E."/>
            <person name="Baker S.E."/>
            <person name="Grigoriev I.V."/>
        </authorList>
    </citation>
    <scope>NUCLEOTIDE SEQUENCE [LARGE SCALE GENOMIC DNA]</scope>
    <source>
        <strain evidence="2">ATCC 20476 / IMI 206040</strain>
    </source>
</reference>
<accession>G9PAQ8</accession>
<comment type="caution">
    <text evidence="1">The sequence shown here is derived from an EMBL/GenBank/DDBJ whole genome shotgun (WGS) entry which is preliminary data.</text>
</comment>
<sequence length="127" mass="14298">MLCPKWKSCRDAMPTAATQVWHSQLQIRFAAAPCQTASKESCAAAKRSRALHSRPMALQSWLVGPRGPRGIVYYLGMALEDLYGLAVGRSRHVSLEDEKRSRDRYINYGWSPSAVQSLYLRIQLTLS</sequence>
<gene>
    <name evidence="1" type="ORF">TRIATDRAFT_302565</name>
</gene>
<feature type="non-terminal residue" evidence="1">
    <location>
        <position position="127"/>
    </location>
</feature>
<dbReference type="Proteomes" id="UP000005426">
    <property type="component" value="Unassembled WGS sequence"/>
</dbReference>
<evidence type="ECO:0000313" key="2">
    <source>
        <dbReference type="Proteomes" id="UP000005426"/>
    </source>
</evidence>
<protein>
    <submittedName>
        <fullName evidence="1">Uncharacterized protein</fullName>
    </submittedName>
</protein>
<dbReference type="OrthoDB" id="10438983at2759"/>
<organism evidence="1 2">
    <name type="scientific">Hypocrea atroviridis (strain ATCC 20476 / IMI 206040)</name>
    <name type="common">Trichoderma atroviride</name>
    <dbReference type="NCBI Taxonomy" id="452589"/>
    <lineage>
        <taxon>Eukaryota</taxon>
        <taxon>Fungi</taxon>
        <taxon>Dikarya</taxon>
        <taxon>Ascomycota</taxon>
        <taxon>Pezizomycotina</taxon>
        <taxon>Sordariomycetes</taxon>
        <taxon>Hypocreomycetidae</taxon>
        <taxon>Hypocreales</taxon>
        <taxon>Hypocreaceae</taxon>
        <taxon>Trichoderma</taxon>
    </lineage>
</organism>
<dbReference type="EMBL" id="ABDG02000028">
    <property type="protein sequence ID" value="EHK40090.1"/>
    <property type="molecule type" value="Genomic_DNA"/>
</dbReference>